<dbReference type="InterPro" id="IPR011990">
    <property type="entry name" value="TPR-like_helical_dom_sf"/>
</dbReference>
<keyword evidence="8 10" id="KW-0804">Transcription</keyword>
<dbReference type="OrthoDB" id="276422at2759"/>
<dbReference type="Gene3D" id="1.10.150.20">
    <property type="entry name" value="5' to 3' exonuclease, C-terminal subdomain"/>
    <property type="match status" value="1"/>
</dbReference>
<feature type="region of interest" description="Disordered" evidence="11">
    <location>
        <begin position="1213"/>
        <end position="1242"/>
    </location>
</feature>
<dbReference type="SUPFAM" id="SSF56672">
    <property type="entry name" value="DNA/RNA polymerases"/>
    <property type="match status" value="1"/>
</dbReference>
<evidence type="ECO:0000256" key="5">
    <source>
        <dbReference type="ARBA" id="ARBA00022695"/>
    </source>
</evidence>
<keyword evidence="3 10" id="KW-0240">DNA-directed RNA polymerase</keyword>
<dbReference type="Gene3D" id="1.10.1320.10">
    <property type="entry name" value="DNA-directed RNA polymerase, N-terminal domain"/>
    <property type="match status" value="1"/>
</dbReference>
<comment type="function">
    <text evidence="10">DNA-dependent RNA polymerase catalyzes the transcription of DNA into RNA using the four ribonucleoside triphosphates as substrates.</text>
</comment>
<dbReference type="PANTHER" id="PTHR10102:SF0">
    <property type="entry name" value="DNA-DIRECTED RNA POLYMERASE, MITOCHONDRIAL"/>
    <property type="match status" value="1"/>
</dbReference>
<dbReference type="Gene3D" id="1.10.287.280">
    <property type="match status" value="1"/>
</dbReference>
<evidence type="ECO:0000313" key="13">
    <source>
        <dbReference type="EMBL" id="KAJ1978481.1"/>
    </source>
</evidence>
<dbReference type="Proteomes" id="UP001151582">
    <property type="component" value="Unassembled WGS sequence"/>
</dbReference>
<dbReference type="PANTHER" id="PTHR10102">
    <property type="entry name" value="DNA-DIRECTED RNA POLYMERASE, MITOCHONDRIAL"/>
    <property type="match status" value="1"/>
</dbReference>
<evidence type="ECO:0000256" key="6">
    <source>
        <dbReference type="ARBA" id="ARBA00022946"/>
    </source>
</evidence>
<dbReference type="Gene3D" id="1.10.287.260">
    <property type="match status" value="1"/>
</dbReference>
<dbReference type="Pfam" id="PF14700">
    <property type="entry name" value="RPOL_N"/>
    <property type="match status" value="1"/>
</dbReference>
<evidence type="ECO:0000256" key="10">
    <source>
        <dbReference type="RuleBase" id="RU003805"/>
    </source>
</evidence>
<comment type="subcellular location">
    <subcellularLocation>
        <location evidence="1">Mitochondrion</location>
    </subcellularLocation>
</comment>
<feature type="compositionally biased region" description="Polar residues" evidence="11">
    <location>
        <begin position="305"/>
        <end position="331"/>
    </location>
</feature>
<gene>
    <name evidence="13" type="primary">RPO41</name>
    <name evidence="13" type="ORF">H4R34_003191</name>
</gene>
<dbReference type="InterPro" id="IPR046950">
    <property type="entry name" value="DNA-dir_Rpol_C_phage-type"/>
</dbReference>
<dbReference type="InterPro" id="IPR043502">
    <property type="entry name" value="DNA/RNA_pol_sf"/>
</dbReference>
<organism evidence="13 14">
    <name type="scientific">Dimargaris verticillata</name>
    <dbReference type="NCBI Taxonomy" id="2761393"/>
    <lineage>
        <taxon>Eukaryota</taxon>
        <taxon>Fungi</taxon>
        <taxon>Fungi incertae sedis</taxon>
        <taxon>Zoopagomycota</taxon>
        <taxon>Kickxellomycotina</taxon>
        <taxon>Dimargaritomycetes</taxon>
        <taxon>Dimargaritales</taxon>
        <taxon>Dimargaritaceae</taxon>
        <taxon>Dimargaris</taxon>
    </lineage>
</organism>
<dbReference type="InterPro" id="IPR024075">
    <property type="entry name" value="DNA-dir_RNA_pol_helix_hairp_sf"/>
</dbReference>
<comment type="caution">
    <text evidence="13">The sequence shown here is derived from an EMBL/GenBank/DDBJ whole genome shotgun (WGS) entry which is preliminary data.</text>
</comment>
<evidence type="ECO:0000259" key="12">
    <source>
        <dbReference type="SMART" id="SM01311"/>
    </source>
</evidence>
<dbReference type="SMART" id="SM01311">
    <property type="entry name" value="RPOL_N"/>
    <property type="match status" value="1"/>
</dbReference>
<evidence type="ECO:0000256" key="7">
    <source>
        <dbReference type="ARBA" id="ARBA00023128"/>
    </source>
</evidence>
<comment type="catalytic activity">
    <reaction evidence="9 10">
        <text>RNA(n) + a ribonucleoside 5'-triphosphate = RNA(n+1) + diphosphate</text>
        <dbReference type="Rhea" id="RHEA:21248"/>
        <dbReference type="Rhea" id="RHEA-COMP:14527"/>
        <dbReference type="Rhea" id="RHEA-COMP:17342"/>
        <dbReference type="ChEBI" id="CHEBI:33019"/>
        <dbReference type="ChEBI" id="CHEBI:61557"/>
        <dbReference type="ChEBI" id="CHEBI:140395"/>
        <dbReference type="EC" id="2.7.7.6"/>
    </reaction>
</comment>
<dbReference type="PROSITE" id="PS00489">
    <property type="entry name" value="RNA_POL_PHAGE_2"/>
    <property type="match status" value="1"/>
</dbReference>
<evidence type="ECO:0000256" key="9">
    <source>
        <dbReference type="ARBA" id="ARBA00048552"/>
    </source>
</evidence>
<dbReference type="GO" id="GO:0001018">
    <property type="term" value="F:mitochondrial promoter sequence-specific DNA binding"/>
    <property type="evidence" value="ECO:0007669"/>
    <property type="project" value="TreeGrafter"/>
</dbReference>
<dbReference type="InterPro" id="IPR037159">
    <property type="entry name" value="RNA_POL_N_sf"/>
</dbReference>
<protein>
    <recommendedName>
        <fullName evidence="10">DNA-directed RNA polymerase</fullName>
        <ecNumber evidence="10">2.7.7.6</ecNumber>
    </recommendedName>
</protein>
<dbReference type="Pfam" id="PF00940">
    <property type="entry name" value="RNA_pol"/>
    <property type="match status" value="1"/>
</dbReference>
<dbReference type="EC" id="2.7.7.6" evidence="10"/>
<sequence>MLPVRQTKRYWGTHLRPGAPLVAAWTRHSPPPTCALRKSSVTYLTHTLRSAPHARFYHCSLLSLSQPTRLFHGSSISPGQPALSLESEPEPVPSGALYAAPQTAATLGHQYHTDLENQLNEYTDPKNLQLFTRPNKSLELIFPHQHTLENQLAVVQVCLVSGDFARAKRMLDGLYHLHPKELREAVDISTHNTLLNGLVSQKPTPQIAFAVEWFRALRGYKVTPNADTYAIMMKGFLATEHEHIVESFLKDFRLKGFSEVQLLHSSYLPDETLIKLVPLLSIHEAQKKSLRPEMQRFLEAITKPSGATNSEPSPSDMDTSPTTKNPQGTIERSTNTLGVSLLQQTLGALSDPQYALLDKQYRIEQESLDASVVQMSEARKARNDPFRGLNIKPLEKYIVDWHAQLTDLIKQELQLINRSNFEDPDNQARITYGPFLKALAPEKVAIATIMSVLELFSAILSRNSEADSVRATQAILVVAKRIEDEYNLEQMRSKSNAEVISRYVDTNNLMSSGRLFNMEVRNALAKIERENIATSWIPKWPQETKVRLGALLLSFLLDVVYIPIERPNSGSKRTTPRRIAAMYHGYRVSSGSRSGSLIFSRELLELLGQDIPTHMFSPNFLPMVVPPRSWLTYNSGGYLTLRNLSVRVKNIHDELLYLRKASDEGRLHTIHLGLDVLGKTQWRINRFIYDVLLKVWNSGQGLADIPPARLDVTMPRKPEDYDTDPKARRAYHLQCSKLVTAERNNHSLRCSANYVVEIARAFLDYGFYFPHNLDFRGRAYPIPPHFNHLGNDLSRGLLSFYVGKPLGARGLRWLRIQLANLYGFDKHSFDDREQFAIDHYEDVKDSALHPLDGKQWWLGAEDPWQCLATCRELYEALNSPDPEQYVSHLPIHQDGTCNGLQHYAALGGDRRGAEQVNLLPSESPQDVYSGVLKLVLEDIEKGVEKDDPMAILLQGKVNRKVIKQTVMTNVYGVTFIGARDQIMRRLKEREDVDDQMLYRLSGYLTHQVFRSLGEIFKCARQIQDWLNEAAKRISHSVNREDLERPTSLSREWSARASSKHEATKHRLSNSIYHLQRIARENYSSVIWTTPLNLTVVQPYRNEGTRIIKTDLQSIQIYDRSRTAPVDSRKQSTAFPPNFIHSLDATHMMLSAIECNRQGLVFASVHDSYWTHACDIDTMSTILRNEFIRLHRQPIMQNLLDEFKVRYANHVTPVVQHVPGKERHTKASKKDDGGGSSEDLPVDATAPAADISEPTSPEASMDGAVVDSDLDAAKKTGQGRPSTRKLIYKPLEFPPLPPRGDFDLNQVATSNYFFH</sequence>
<dbReference type="FunFam" id="1.10.287.280:FF:000001">
    <property type="entry name" value="DNA-directed RNA polymerase"/>
    <property type="match status" value="1"/>
</dbReference>
<evidence type="ECO:0000256" key="1">
    <source>
        <dbReference type="ARBA" id="ARBA00004173"/>
    </source>
</evidence>
<evidence type="ECO:0000256" key="4">
    <source>
        <dbReference type="ARBA" id="ARBA00022679"/>
    </source>
</evidence>
<dbReference type="FunFam" id="1.10.150.20:FF:000041">
    <property type="entry name" value="DNA-directed RNA polymerase"/>
    <property type="match status" value="1"/>
</dbReference>
<evidence type="ECO:0000256" key="2">
    <source>
        <dbReference type="ARBA" id="ARBA00009493"/>
    </source>
</evidence>
<dbReference type="PROSITE" id="PS00900">
    <property type="entry name" value="RNA_POL_PHAGE_1"/>
    <property type="match status" value="1"/>
</dbReference>
<comment type="similarity">
    <text evidence="2 10">Belongs to the phage and mitochondrial RNA polymerase family.</text>
</comment>
<keyword evidence="5 10" id="KW-0548">Nucleotidyltransferase</keyword>
<dbReference type="InterPro" id="IPR029262">
    <property type="entry name" value="RPOL_N"/>
</dbReference>
<dbReference type="InterPro" id="IPR002092">
    <property type="entry name" value="DNA-dir_Rpol_phage-type"/>
</dbReference>
<proteinExistence type="inferred from homology"/>
<evidence type="ECO:0000313" key="14">
    <source>
        <dbReference type="Proteomes" id="UP001151582"/>
    </source>
</evidence>
<feature type="region of interest" description="Disordered" evidence="11">
    <location>
        <begin position="302"/>
        <end position="331"/>
    </location>
</feature>
<accession>A0A9W8B7C9</accession>
<name>A0A9W8B7C9_9FUNG</name>
<keyword evidence="14" id="KW-1185">Reference proteome</keyword>
<dbReference type="Gene3D" id="1.25.40.10">
    <property type="entry name" value="Tetratricopeptide repeat domain"/>
    <property type="match status" value="1"/>
</dbReference>
<evidence type="ECO:0000256" key="11">
    <source>
        <dbReference type="SAM" id="MobiDB-lite"/>
    </source>
</evidence>
<dbReference type="GO" id="GO:0034245">
    <property type="term" value="C:mitochondrial DNA-directed RNA polymerase complex"/>
    <property type="evidence" value="ECO:0007669"/>
    <property type="project" value="TreeGrafter"/>
</dbReference>
<evidence type="ECO:0000256" key="8">
    <source>
        <dbReference type="ARBA" id="ARBA00023163"/>
    </source>
</evidence>
<keyword evidence="4 10" id="KW-0808">Transferase</keyword>
<dbReference type="GO" id="GO:0003899">
    <property type="term" value="F:DNA-directed RNA polymerase activity"/>
    <property type="evidence" value="ECO:0007669"/>
    <property type="project" value="UniProtKB-EC"/>
</dbReference>
<keyword evidence="6" id="KW-0809">Transit peptide</keyword>
<feature type="domain" description="DNA-directed RNA polymerase N-terminal" evidence="12">
    <location>
        <begin position="358"/>
        <end position="679"/>
    </location>
</feature>
<keyword evidence="7" id="KW-0496">Mitochondrion</keyword>
<reference evidence="13" key="1">
    <citation type="submission" date="2022-07" db="EMBL/GenBank/DDBJ databases">
        <title>Phylogenomic reconstructions and comparative analyses of Kickxellomycotina fungi.</title>
        <authorList>
            <person name="Reynolds N.K."/>
            <person name="Stajich J.E."/>
            <person name="Barry K."/>
            <person name="Grigoriev I.V."/>
            <person name="Crous P."/>
            <person name="Smith M.E."/>
        </authorList>
    </citation>
    <scope>NUCLEOTIDE SEQUENCE</scope>
    <source>
        <strain evidence="13">RSA 567</strain>
    </source>
</reference>
<dbReference type="GO" id="GO:0006390">
    <property type="term" value="P:mitochondrial transcription"/>
    <property type="evidence" value="ECO:0007669"/>
    <property type="project" value="TreeGrafter"/>
</dbReference>
<dbReference type="EMBL" id="JANBQB010000274">
    <property type="protein sequence ID" value="KAJ1978481.1"/>
    <property type="molecule type" value="Genomic_DNA"/>
</dbReference>
<evidence type="ECO:0000256" key="3">
    <source>
        <dbReference type="ARBA" id="ARBA00022478"/>
    </source>
</evidence>